<reference evidence="4" key="1">
    <citation type="submission" date="2024-07" db="EMBL/GenBank/DDBJ databases">
        <title>Two chromosome-level genome assemblies of Korean endemic species Abeliophyllum distichum and Forsythia ovata (Oleaceae).</title>
        <authorList>
            <person name="Jang H."/>
        </authorList>
    </citation>
    <scope>NUCLEOTIDE SEQUENCE [LARGE SCALE GENOMIC DNA]</scope>
</reference>
<comment type="caution">
    <text evidence="3">The sequence shown here is derived from an EMBL/GenBank/DDBJ whole genome shotgun (WGS) entry which is preliminary data.</text>
</comment>
<protein>
    <submittedName>
        <fullName evidence="3">Zf-CCHC domain-containing protein</fullName>
    </submittedName>
</protein>
<dbReference type="EMBL" id="JBFOLK010000003">
    <property type="protein sequence ID" value="KAL2526128.1"/>
    <property type="molecule type" value="Genomic_DNA"/>
</dbReference>
<evidence type="ECO:0000313" key="4">
    <source>
        <dbReference type="Proteomes" id="UP001604336"/>
    </source>
</evidence>
<name>A0ABD1UNT5_9LAMI</name>
<dbReference type="InterPro" id="IPR001878">
    <property type="entry name" value="Znf_CCHC"/>
</dbReference>
<accession>A0ABD1UNT5</accession>
<keyword evidence="1" id="KW-0479">Metal-binding</keyword>
<evidence type="ECO:0000256" key="1">
    <source>
        <dbReference type="PROSITE-ProRule" id="PRU00047"/>
    </source>
</evidence>
<sequence length="102" mass="12428">MNMSDEELDDLVLLVKKWRDFQKNWRFQKKEDKGEEKYKKIICYNCDKPSHKRTECPNKRKFTKKKVLQATWDDSDEDDHEEDEAQEEIANMAIEDEVLKMR</sequence>
<organism evidence="3 4">
    <name type="scientific">Abeliophyllum distichum</name>
    <dbReference type="NCBI Taxonomy" id="126358"/>
    <lineage>
        <taxon>Eukaryota</taxon>
        <taxon>Viridiplantae</taxon>
        <taxon>Streptophyta</taxon>
        <taxon>Embryophyta</taxon>
        <taxon>Tracheophyta</taxon>
        <taxon>Spermatophyta</taxon>
        <taxon>Magnoliopsida</taxon>
        <taxon>eudicotyledons</taxon>
        <taxon>Gunneridae</taxon>
        <taxon>Pentapetalae</taxon>
        <taxon>asterids</taxon>
        <taxon>lamiids</taxon>
        <taxon>Lamiales</taxon>
        <taxon>Oleaceae</taxon>
        <taxon>Forsythieae</taxon>
        <taxon>Abeliophyllum</taxon>
    </lineage>
</organism>
<evidence type="ECO:0000313" key="3">
    <source>
        <dbReference type="EMBL" id="KAL2526128.1"/>
    </source>
</evidence>
<keyword evidence="1" id="KW-0862">Zinc</keyword>
<gene>
    <name evidence="3" type="ORF">Adt_11182</name>
</gene>
<dbReference type="Proteomes" id="UP001604336">
    <property type="component" value="Unassembled WGS sequence"/>
</dbReference>
<evidence type="ECO:0000259" key="2">
    <source>
        <dbReference type="PROSITE" id="PS50158"/>
    </source>
</evidence>
<dbReference type="InterPro" id="IPR036875">
    <property type="entry name" value="Znf_CCHC_sf"/>
</dbReference>
<proteinExistence type="predicted"/>
<dbReference type="GO" id="GO:0008270">
    <property type="term" value="F:zinc ion binding"/>
    <property type="evidence" value="ECO:0007669"/>
    <property type="project" value="UniProtKB-KW"/>
</dbReference>
<dbReference type="SUPFAM" id="SSF57756">
    <property type="entry name" value="Retrovirus zinc finger-like domains"/>
    <property type="match status" value="1"/>
</dbReference>
<feature type="domain" description="CCHC-type" evidence="2">
    <location>
        <begin position="43"/>
        <end position="58"/>
    </location>
</feature>
<dbReference type="Gene3D" id="4.10.60.10">
    <property type="entry name" value="Zinc finger, CCHC-type"/>
    <property type="match status" value="1"/>
</dbReference>
<dbReference type="PROSITE" id="PS50158">
    <property type="entry name" value="ZF_CCHC"/>
    <property type="match status" value="1"/>
</dbReference>
<keyword evidence="1" id="KW-0863">Zinc-finger</keyword>
<keyword evidence="4" id="KW-1185">Reference proteome</keyword>
<dbReference type="AlphaFoldDB" id="A0ABD1UNT5"/>